<dbReference type="SUPFAM" id="SSF50249">
    <property type="entry name" value="Nucleic acid-binding proteins"/>
    <property type="match status" value="1"/>
</dbReference>
<dbReference type="GO" id="GO:0006264">
    <property type="term" value="P:mitochondrial DNA replication"/>
    <property type="evidence" value="ECO:0007669"/>
    <property type="project" value="TreeGrafter"/>
</dbReference>
<dbReference type="InterPro" id="IPR012340">
    <property type="entry name" value="NA-bd_OB-fold"/>
</dbReference>
<name>A0A2P2K557_RHIMU</name>
<evidence type="ECO:0000256" key="2">
    <source>
        <dbReference type="PROSITE-ProRule" id="PRU00252"/>
    </source>
</evidence>
<dbReference type="GO" id="GO:0042645">
    <property type="term" value="C:mitochondrial nucleoid"/>
    <property type="evidence" value="ECO:0007669"/>
    <property type="project" value="TreeGrafter"/>
</dbReference>
<dbReference type="PROSITE" id="PS50935">
    <property type="entry name" value="SSB"/>
    <property type="match status" value="1"/>
</dbReference>
<dbReference type="AlphaFoldDB" id="A0A2P2K557"/>
<protein>
    <submittedName>
        <fullName evidence="3">Uncharacterized protein</fullName>
    </submittedName>
</protein>
<organism evidence="3">
    <name type="scientific">Rhizophora mucronata</name>
    <name type="common">Asiatic mangrove</name>
    <dbReference type="NCBI Taxonomy" id="61149"/>
    <lineage>
        <taxon>Eukaryota</taxon>
        <taxon>Viridiplantae</taxon>
        <taxon>Streptophyta</taxon>
        <taxon>Embryophyta</taxon>
        <taxon>Tracheophyta</taxon>
        <taxon>Spermatophyta</taxon>
        <taxon>Magnoliopsida</taxon>
        <taxon>eudicotyledons</taxon>
        <taxon>Gunneridae</taxon>
        <taxon>Pentapetalae</taxon>
        <taxon>rosids</taxon>
        <taxon>fabids</taxon>
        <taxon>Malpighiales</taxon>
        <taxon>Rhizophoraceae</taxon>
        <taxon>Rhizophora</taxon>
    </lineage>
</organism>
<evidence type="ECO:0000313" key="3">
    <source>
        <dbReference type="EMBL" id="MBX00848.1"/>
    </source>
</evidence>
<accession>A0A2P2K557</accession>
<dbReference type="InterPro" id="IPR011344">
    <property type="entry name" value="ssDNA-bd"/>
</dbReference>
<dbReference type="EMBL" id="GGEC01020364">
    <property type="protein sequence ID" value="MBX00848.1"/>
    <property type="molecule type" value="Transcribed_RNA"/>
</dbReference>
<keyword evidence="1 2" id="KW-0238">DNA-binding</keyword>
<proteinExistence type="predicted"/>
<reference evidence="3" key="1">
    <citation type="submission" date="2018-02" db="EMBL/GenBank/DDBJ databases">
        <title>Rhizophora mucronata_Transcriptome.</title>
        <authorList>
            <person name="Meera S.P."/>
            <person name="Sreeshan A."/>
            <person name="Augustine A."/>
        </authorList>
    </citation>
    <scope>NUCLEOTIDE SEQUENCE</scope>
    <source>
        <tissue evidence="3">Leaf</tissue>
    </source>
</reference>
<dbReference type="InterPro" id="IPR000424">
    <property type="entry name" value="Primosome_PriB/ssb"/>
</dbReference>
<dbReference type="GO" id="GO:0003697">
    <property type="term" value="F:single-stranded DNA binding"/>
    <property type="evidence" value="ECO:0007669"/>
    <property type="project" value="InterPro"/>
</dbReference>
<sequence>MNNRICKAVIRNGNGWAKWKREAVAALWIPVQMQSYYYVTSSSSSATKARKANQTSTTWPRPREIPFQPQAANSVNLIGYVKNPVQFLSSPDAKHCATTVISLLHPSSSPSDSSPLCRIPITFEGDLAHIAACHLKENDCVYVAGQLSAHPPSFNVIEAEAQLQVMVHTINFVQGCTEKKISYIPQHKEESPPSTDSARMKKNHDSLLNSWRELLDNPKEWWDYRNSKLNGLVNPKFPDFKRKDNAFSLWIDSAPGWLVTKIKKVEFDIPNHKQTQGKQQRGDESWKNLVENPAKWWDNRENKKNVRGPDFKHKDTGEGLWLSSAPDWVHSNLPPIRGEPTVVISKTETLLS</sequence>
<dbReference type="PANTHER" id="PTHR10302:SF23">
    <property type="entry name" value="PROTEIN OSB4, CHLOROPLASTIC"/>
    <property type="match status" value="1"/>
</dbReference>
<dbReference type="PANTHER" id="PTHR10302">
    <property type="entry name" value="SINGLE-STRANDED DNA-BINDING PROTEIN"/>
    <property type="match status" value="1"/>
</dbReference>
<evidence type="ECO:0000256" key="1">
    <source>
        <dbReference type="ARBA" id="ARBA00023125"/>
    </source>
</evidence>